<dbReference type="GO" id="GO:0009696">
    <property type="term" value="P:salicylic acid metabolic process"/>
    <property type="evidence" value="ECO:0007669"/>
    <property type="project" value="TreeGrafter"/>
</dbReference>
<dbReference type="InterPro" id="IPR045889">
    <property type="entry name" value="MES/HNL"/>
</dbReference>
<evidence type="ECO:0000313" key="2">
    <source>
        <dbReference type="EMBL" id="KAJ8441934.1"/>
    </source>
</evidence>
<gene>
    <name evidence="2" type="ORF">Cgig2_020079</name>
</gene>
<evidence type="ECO:0000259" key="1">
    <source>
        <dbReference type="Pfam" id="PF12697"/>
    </source>
</evidence>
<organism evidence="2 3">
    <name type="scientific">Carnegiea gigantea</name>
    <dbReference type="NCBI Taxonomy" id="171969"/>
    <lineage>
        <taxon>Eukaryota</taxon>
        <taxon>Viridiplantae</taxon>
        <taxon>Streptophyta</taxon>
        <taxon>Embryophyta</taxon>
        <taxon>Tracheophyta</taxon>
        <taxon>Spermatophyta</taxon>
        <taxon>Magnoliopsida</taxon>
        <taxon>eudicotyledons</taxon>
        <taxon>Gunneridae</taxon>
        <taxon>Pentapetalae</taxon>
        <taxon>Caryophyllales</taxon>
        <taxon>Cactineae</taxon>
        <taxon>Cactaceae</taxon>
        <taxon>Cactoideae</taxon>
        <taxon>Echinocereeae</taxon>
        <taxon>Carnegiea</taxon>
    </lineage>
</organism>
<dbReference type="GO" id="GO:0080030">
    <property type="term" value="F:methyl indole-3-acetate esterase activity"/>
    <property type="evidence" value="ECO:0007669"/>
    <property type="project" value="TreeGrafter"/>
</dbReference>
<dbReference type="GO" id="GO:0080031">
    <property type="term" value="F:methyl salicylate esterase activity"/>
    <property type="evidence" value="ECO:0007669"/>
    <property type="project" value="TreeGrafter"/>
</dbReference>
<name>A0A9Q1KEC5_9CARY</name>
<dbReference type="AlphaFoldDB" id="A0A9Q1KEC5"/>
<dbReference type="Gene3D" id="3.40.50.1820">
    <property type="entry name" value="alpha/beta hydrolase"/>
    <property type="match status" value="2"/>
</dbReference>
<dbReference type="GO" id="GO:0009694">
    <property type="term" value="P:jasmonic acid metabolic process"/>
    <property type="evidence" value="ECO:0007669"/>
    <property type="project" value="TreeGrafter"/>
</dbReference>
<accession>A0A9Q1KEC5</accession>
<dbReference type="SUPFAM" id="SSF53474">
    <property type="entry name" value="alpha/beta-Hydrolases"/>
    <property type="match status" value="1"/>
</dbReference>
<reference evidence="2" key="1">
    <citation type="submission" date="2022-04" db="EMBL/GenBank/DDBJ databases">
        <title>Carnegiea gigantea Genome sequencing and assembly v2.</title>
        <authorList>
            <person name="Copetti D."/>
            <person name="Sanderson M.J."/>
            <person name="Burquez A."/>
            <person name="Wojciechowski M.F."/>
        </authorList>
    </citation>
    <scope>NUCLEOTIDE SEQUENCE</scope>
    <source>
        <strain evidence="2">SGP5-SGP5p</strain>
        <tissue evidence="2">Aerial part</tissue>
    </source>
</reference>
<dbReference type="PANTHER" id="PTHR10992">
    <property type="entry name" value="METHYLESTERASE FAMILY MEMBER"/>
    <property type="match status" value="1"/>
</dbReference>
<dbReference type="EMBL" id="JAKOGI010000149">
    <property type="protein sequence ID" value="KAJ8441934.1"/>
    <property type="molecule type" value="Genomic_DNA"/>
</dbReference>
<comment type="caution">
    <text evidence="2">The sequence shown here is derived from an EMBL/GenBank/DDBJ whole genome shotgun (WGS) entry which is preliminary data.</text>
</comment>
<proteinExistence type="predicted"/>
<feature type="domain" description="AB hydrolase-1" evidence="1">
    <location>
        <begin position="45"/>
        <end position="147"/>
    </location>
</feature>
<sequence>MQAKKQSINPTEKKVRNPETLVFVILISVVLAGVYAASYDQSKHFVLVHGGCLGAWSWYKMVPLLKSHGHDVTAIDLAASGINFLRANKLRTISDYTKPLVDFMESMVILVGHSYGGAAISQAMELFPHKITVAVFLTAAMPGPSLPFSLIFQQIWICEPVFIISEEEQVLTKKIQEWMIEKNRPGRVLSIIGSDHMVMTSQPAQLLAHLLDIAKDLS</sequence>
<dbReference type="PANTHER" id="PTHR10992:SF1002">
    <property type="entry name" value="SALICYLIC ACID-BINDING PROTEIN 2-LIKE"/>
    <property type="match status" value="1"/>
</dbReference>
<dbReference type="InterPro" id="IPR000073">
    <property type="entry name" value="AB_hydrolase_1"/>
</dbReference>
<protein>
    <recommendedName>
        <fullName evidence="1">AB hydrolase-1 domain-containing protein</fullName>
    </recommendedName>
</protein>
<evidence type="ECO:0000313" key="3">
    <source>
        <dbReference type="Proteomes" id="UP001153076"/>
    </source>
</evidence>
<dbReference type="GO" id="GO:0080032">
    <property type="term" value="F:methyl jasmonate esterase activity"/>
    <property type="evidence" value="ECO:0007669"/>
    <property type="project" value="TreeGrafter"/>
</dbReference>
<dbReference type="OrthoDB" id="408373at2759"/>
<keyword evidence="3" id="KW-1185">Reference proteome</keyword>
<dbReference type="Pfam" id="PF12697">
    <property type="entry name" value="Abhydrolase_6"/>
    <property type="match status" value="1"/>
</dbReference>
<dbReference type="Proteomes" id="UP001153076">
    <property type="component" value="Unassembled WGS sequence"/>
</dbReference>
<dbReference type="InterPro" id="IPR029058">
    <property type="entry name" value="AB_hydrolase_fold"/>
</dbReference>